<dbReference type="AlphaFoldDB" id="A0A6M4ST10"/>
<keyword evidence="2" id="KW-0255">Endonuclease</keyword>
<protein>
    <submittedName>
        <fullName evidence="2">Putative LAGLIDADG homing endonuclease</fullName>
    </submittedName>
</protein>
<keyword evidence="2" id="KW-0540">Nuclease</keyword>
<accession>A0A6M4ST10</accession>
<dbReference type="InterPro" id="IPR004860">
    <property type="entry name" value="LAGLIDADG_dom"/>
</dbReference>
<dbReference type="PANTHER" id="PTHR36181:SF2">
    <property type="entry name" value="INTRON-ENCODED ENDONUCLEASE AI3-RELATED"/>
    <property type="match status" value="1"/>
</dbReference>
<name>A0A6M4ST10_9CHLO</name>
<dbReference type="Gene3D" id="3.10.28.10">
    <property type="entry name" value="Homing endonucleases"/>
    <property type="match status" value="2"/>
</dbReference>
<keyword evidence="2" id="KW-0378">Hydrolase</keyword>
<dbReference type="EMBL" id="MN810331">
    <property type="protein sequence ID" value="QJS52039.1"/>
    <property type="molecule type" value="Genomic_DNA"/>
</dbReference>
<sequence length="323" mass="38178">MKSLIPLTLINRRLNYNNICISLTTMNRIEPYKLRLFPFIEWRATIVNIARSDAEKAFNKTRSASHWIPFWVGLMDGDGSIQVNHWRAKYLQYRIVIKLKNTPANEQMLQFLSNILKAGRVRIDAKQGFVIWVEDNKRNIQKCITIFEQYPPLTSRLQCQLLFIQYCFKSVEQNNTQLFDINVYFEERRQKYAKQSDIIFTMAPQKLLALSYFNSWLSGFIEAEGCFCVKNKNNSLVKNSYSFSISQKGDSYLLYAIRHFLGASNKVRVVKNDLFLIEIYSKIVLQFLEKHFIEYPLLGEKKILCKYFLRRFLKINKIFSIAF</sequence>
<dbReference type="PANTHER" id="PTHR36181">
    <property type="entry name" value="INTRON-ENCODED ENDONUCLEASE AI3-RELATED"/>
    <property type="match status" value="1"/>
</dbReference>
<dbReference type="InterPro" id="IPR051289">
    <property type="entry name" value="LAGLIDADG_Endonuclease"/>
</dbReference>
<gene>
    <name evidence="2" type="primary">orf323</name>
</gene>
<keyword evidence="2" id="KW-0496">Mitochondrion</keyword>
<dbReference type="GO" id="GO:0004519">
    <property type="term" value="F:endonuclease activity"/>
    <property type="evidence" value="ECO:0007669"/>
    <property type="project" value="UniProtKB-KW"/>
</dbReference>
<dbReference type="Pfam" id="PF00961">
    <property type="entry name" value="LAGLIDADG_1"/>
    <property type="match status" value="2"/>
</dbReference>
<organism evidence="2">
    <name type="scientific">Bulbochaete rectangularis var. hiloensis</name>
    <dbReference type="NCBI Taxonomy" id="55990"/>
    <lineage>
        <taxon>Eukaryota</taxon>
        <taxon>Viridiplantae</taxon>
        <taxon>Chlorophyta</taxon>
        <taxon>core chlorophytes</taxon>
        <taxon>Chlorophyceae</taxon>
        <taxon>OCC clade</taxon>
        <taxon>Oedogoniales</taxon>
        <taxon>Oedogoniaceae</taxon>
        <taxon>Bulbochaete</taxon>
    </lineage>
</organism>
<evidence type="ECO:0000313" key="2">
    <source>
        <dbReference type="EMBL" id="QJS52039.1"/>
    </source>
</evidence>
<reference evidence="2" key="1">
    <citation type="journal article" date="2020" name="Mitochondrial DNA Part B Resour">
        <title>Complete mitogenomes of the chlorophycean green algae Bulbochaete rectangularis var. hiloensis (Oedogoniales) and Stigeoclonium helveticum (Chaetophorales) provide insight into the sequence of events that led to the acquisition of a reduced-derived pattern of evolution in the Chlamydomonadales and Sphaeropleales.</title>
        <authorList>
            <person name="Turmel M."/>
            <person name="Belanger A.-S."/>
            <person name="Otis C."/>
            <person name="Lemieux C."/>
        </authorList>
    </citation>
    <scope>NUCLEOTIDE SEQUENCE</scope>
</reference>
<evidence type="ECO:0000259" key="1">
    <source>
        <dbReference type="Pfam" id="PF00961"/>
    </source>
</evidence>
<proteinExistence type="predicted"/>
<geneLocation type="mitochondrion" evidence="2"/>
<feature type="domain" description="Homing endonuclease LAGLIDADG" evidence="1">
    <location>
        <begin position="71"/>
        <end position="166"/>
    </location>
</feature>
<dbReference type="GO" id="GO:0005739">
    <property type="term" value="C:mitochondrion"/>
    <property type="evidence" value="ECO:0007669"/>
    <property type="project" value="UniProtKB-ARBA"/>
</dbReference>
<feature type="domain" description="Homing endonuclease LAGLIDADG" evidence="1">
    <location>
        <begin position="217"/>
        <end position="306"/>
    </location>
</feature>
<dbReference type="InterPro" id="IPR027434">
    <property type="entry name" value="Homing_endonucl"/>
</dbReference>
<dbReference type="SUPFAM" id="SSF55608">
    <property type="entry name" value="Homing endonucleases"/>
    <property type="match status" value="2"/>
</dbReference>